<dbReference type="Proteomes" id="UP000298652">
    <property type="component" value="Chromosome 9"/>
</dbReference>
<organism evidence="1 2">
    <name type="scientific">Setaria viridis</name>
    <name type="common">Green bristlegrass</name>
    <name type="synonym">Setaria italica subsp. viridis</name>
    <dbReference type="NCBI Taxonomy" id="4556"/>
    <lineage>
        <taxon>Eukaryota</taxon>
        <taxon>Viridiplantae</taxon>
        <taxon>Streptophyta</taxon>
        <taxon>Embryophyta</taxon>
        <taxon>Tracheophyta</taxon>
        <taxon>Spermatophyta</taxon>
        <taxon>Magnoliopsida</taxon>
        <taxon>Liliopsida</taxon>
        <taxon>Poales</taxon>
        <taxon>Poaceae</taxon>
        <taxon>PACMAD clade</taxon>
        <taxon>Panicoideae</taxon>
        <taxon>Panicodae</taxon>
        <taxon>Paniceae</taxon>
        <taxon>Cenchrinae</taxon>
        <taxon>Setaria</taxon>
    </lineage>
</organism>
<keyword evidence="2" id="KW-1185">Reference proteome</keyword>
<dbReference type="OMA" id="AYLMKVI"/>
<proteinExistence type="predicted"/>
<dbReference type="SUPFAM" id="SSF53098">
    <property type="entry name" value="Ribonuclease H-like"/>
    <property type="match status" value="1"/>
</dbReference>
<dbReference type="AlphaFoldDB" id="A0A4U6TCH4"/>
<dbReference type="InterPro" id="IPR036397">
    <property type="entry name" value="RNaseH_sf"/>
</dbReference>
<reference evidence="1" key="1">
    <citation type="submission" date="2019-03" db="EMBL/GenBank/DDBJ databases">
        <title>WGS assembly of Setaria viridis.</title>
        <authorList>
            <person name="Huang P."/>
            <person name="Jenkins J."/>
            <person name="Grimwood J."/>
            <person name="Barry K."/>
            <person name="Healey A."/>
            <person name="Mamidi S."/>
            <person name="Sreedasyam A."/>
            <person name="Shu S."/>
            <person name="Feldman M."/>
            <person name="Wu J."/>
            <person name="Yu Y."/>
            <person name="Chen C."/>
            <person name="Johnson J."/>
            <person name="Rokhsar D."/>
            <person name="Baxter I."/>
            <person name="Schmutz J."/>
            <person name="Brutnell T."/>
            <person name="Kellogg E."/>
        </authorList>
    </citation>
    <scope>NUCLEOTIDE SEQUENCE [LARGE SCALE GENOMIC DNA]</scope>
</reference>
<accession>A0A4U6TCH4</accession>
<dbReference type="GO" id="GO:0004535">
    <property type="term" value="F:poly(A)-specific ribonuclease activity"/>
    <property type="evidence" value="ECO:0007669"/>
    <property type="project" value="InterPro"/>
</dbReference>
<dbReference type="InterPro" id="IPR039637">
    <property type="entry name" value="CNOT7/CNOT8/Pop2"/>
</dbReference>
<dbReference type="GO" id="GO:0003676">
    <property type="term" value="F:nucleic acid binding"/>
    <property type="evidence" value="ECO:0007669"/>
    <property type="project" value="InterPro"/>
</dbReference>
<evidence type="ECO:0000313" key="2">
    <source>
        <dbReference type="Proteomes" id="UP000298652"/>
    </source>
</evidence>
<dbReference type="GO" id="GO:0030014">
    <property type="term" value="C:CCR4-NOT complex"/>
    <property type="evidence" value="ECO:0007669"/>
    <property type="project" value="InterPro"/>
</dbReference>
<dbReference type="EMBL" id="CM016560">
    <property type="protein sequence ID" value="TKV94856.1"/>
    <property type="molecule type" value="Genomic_DNA"/>
</dbReference>
<dbReference type="Gene3D" id="3.30.420.10">
    <property type="entry name" value="Ribonuclease H-like superfamily/Ribonuclease H"/>
    <property type="match status" value="1"/>
</dbReference>
<dbReference type="Gramene" id="TKV94856">
    <property type="protein sequence ID" value="TKV94856"/>
    <property type="gene ID" value="SEVIR_9G323300v2"/>
</dbReference>
<dbReference type="InterPro" id="IPR012337">
    <property type="entry name" value="RNaseH-like_sf"/>
</dbReference>
<evidence type="ECO:0000313" key="1">
    <source>
        <dbReference type="EMBL" id="TKV94856.1"/>
    </source>
</evidence>
<gene>
    <name evidence="1" type="ORF">SEVIR_9G323300v2</name>
</gene>
<name>A0A4U6TCH4_SETVI</name>
<dbReference type="PANTHER" id="PTHR10797">
    <property type="entry name" value="CCR4-NOT TRANSCRIPTION COMPLEX SUBUNIT"/>
    <property type="match status" value="1"/>
</dbReference>
<protein>
    <submittedName>
        <fullName evidence="1">Uncharacterized protein</fullName>
    </submittedName>
</protein>
<sequence length="406" mass="43943">MNLLGRVGFLSVVLIDFELPDARTMTSCPPSLQDVVFVSPTRSWIPSSKRIQNRPRIKQCLTPTICMCTKWAGGFVVYDHVSRQLQQTLSRRSAMIPAGAFYHPQGQPPFAIAMTAPAASYSAAVPMQALPTAWYHATVPIMQGPPPPFGVTVRSVWADNLGAVRLDMGYFAAHARCVAVKVHYPGVVVHGAGGQQDPGAEKRYAVVKANVDALKPLQVGLAVCTDDGRVAAWEFNLSDFDPAADPHAAQSLLHLQSRGLNCLEHRLRGIPMEELAMLLRFSGLLGNRPGVSWVTHTGAYHLAYLMKVINGGKPLAGDMDGFLGSVRRSLGEDVYDVATMAADCPDMPVGLEHIAGKLRLPPPLSTNPLAGAGSVLALEAFLKLKPQRFRDDVTRYRGVLQGLHTI</sequence>